<dbReference type="Proteomes" id="UP000823844">
    <property type="component" value="Unassembled WGS sequence"/>
</dbReference>
<comment type="caution">
    <text evidence="2">The sequence shown here is derived from an EMBL/GenBank/DDBJ whole genome shotgun (WGS) entry which is preliminary data.</text>
</comment>
<name>A0A9E2KS76_9LACO</name>
<evidence type="ECO:0000313" key="2">
    <source>
        <dbReference type="EMBL" id="MBU3828713.1"/>
    </source>
</evidence>
<dbReference type="AlphaFoldDB" id="A0A9E2KS76"/>
<feature type="transmembrane region" description="Helical" evidence="1">
    <location>
        <begin position="21"/>
        <end position="40"/>
    </location>
</feature>
<reference evidence="2" key="2">
    <citation type="submission" date="2021-04" db="EMBL/GenBank/DDBJ databases">
        <authorList>
            <person name="Gilroy R."/>
        </authorList>
    </citation>
    <scope>NUCLEOTIDE SEQUENCE</scope>
    <source>
        <strain evidence="2">F6-686</strain>
    </source>
</reference>
<keyword evidence="1" id="KW-0812">Transmembrane</keyword>
<protein>
    <submittedName>
        <fullName evidence="2">Uncharacterized protein</fullName>
    </submittedName>
</protein>
<gene>
    <name evidence="2" type="ORF">H9806_06260</name>
</gene>
<organism evidence="2 3">
    <name type="scientific">Candidatus Lactobacillus pullistercoris</name>
    <dbReference type="NCBI Taxonomy" id="2838636"/>
    <lineage>
        <taxon>Bacteria</taxon>
        <taxon>Bacillati</taxon>
        <taxon>Bacillota</taxon>
        <taxon>Bacilli</taxon>
        <taxon>Lactobacillales</taxon>
        <taxon>Lactobacillaceae</taxon>
        <taxon>Lactobacillus</taxon>
    </lineage>
</organism>
<evidence type="ECO:0000313" key="3">
    <source>
        <dbReference type="Proteomes" id="UP000823844"/>
    </source>
</evidence>
<accession>A0A9E2KS76</accession>
<keyword evidence="1" id="KW-1133">Transmembrane helix</keyword>
<sequence>MTQKDGLRKLYDQFGFLALQPLKINVALFVDLVVILLSLIELDARANGILTRFFGFCLLINVAVIVGSVIYIANLQDKPTSLYDYKFNYRRSLNSTRELQKLLVQNVDASGLPMARKQSQVNNNLVRYASFVLSFERYGYIFIREPQKVDSRRDREVYDAIADDISISLGMRKTTYQHLVIERSFGLGQIKLQHYLVMRLVK</sequence>
<feature type="transmembrane region" description="Helical" evidence="1">
    <location>
        <begin position="52"/>
        <end position="73"/>
    </location>
</feature>
<reference evidence="2" key="1">
    <citation type="journal article" date="2021" name="PeerJ">
        <title>Extensive microbial diversity within the chicken gut microbiome revealed by metagenomics and culture.</title>
        <authorList>
            <person name="Gilroy R."/>
            <person name="Ravi A."/>
            <person name="Getino M."/>
            <person name="Pursley I."/>
            <person name="Horton D.L."/>
            <person name="Alikhan N.F."/>
            <person name="Baker D."/>
            <person name="Gharbi K."/>
            <person name="Hall N."/>
            <person name="Watson M."/>
            <person name="Adriaenssens E.M."/>
            <person name="Foster-Nyarko E."/>
            <person name="Jarju S."/>
            <person name="Secka A."/>
            <person name="Antonio M."/>
            <person name="Oren A."/>
            <person name="Chaudhuri R.R."/>
            <person name="La Ragione R."/>
            <person name="Hildebrand F."/>
            <person name="Pallen M.J."/>
        </authorList>
    </citation>
    <scope>NUCLEOTIDE SEQUENCE</scope>
    <source>
        <strain evidence="2">F6-686</strain>
    </source>
</reference>
<evidence type="ECO:0000256" key="1">
    <source>
        <dbReference type="SAM" id="Phobius"/>
    </source>
</evidence>
<dbReference type="EMBL" id="JAHLFT010000079">
    <property type="protein sequence ID" value="MBU3828713.1"/>
    <property type="molecule type" value="Genomic_DNA"/>
</dbReference>
<proteinExistence type="predicted"/>
<keyword evidence="1" id="KW-0472">Membrane</keyword>